<dbReference type="InterPro" id="IPR050611">
    <property type="entry name" value="ABCF"/>
</dbReference>
<comment type="caution">
    <text evidence="6">The sequence shown here is derived from an EMBL/GenBank/DDBJ whole genome shotgun (WGS) entry which is preliminary data.</text>
</comment>
<dbReference type="PROSITE" id="PS50893">
    <property type="entry name" value="ABC_TRANSPORTER_2"/>
    <property type="match status" value="1"/>
</dbReference>
<organism evidence="6 7">
    <name type="scientific">Alkalicoccus luteus</name>
    <dbReference type="NCBI Taxonomy" id="1237094"/>
    <lineage>
        <taxon>Bacteria</taxon>
        <taxon>Bacillati</taxon>
        <taxon>Bacillota</taxon>
        <taxon>Bacilli</taxon>
        <taxon>Bacillales</taxon>
        <taxon>Bacillaceae</taxon>
        <taxon>Alkalicoccus</taxon>
    </lineage>
</organism>
<dbReference type="PANTHER" id="PTHR19211">
    <property type="entry name" value="ATP-BINDING TRANSPORT PROTEIN-RELATED"/>
    <property type="match status" value="1"/>
</dbReference>
<dbReference type="AlphaFoldDB" id="A0A969TV82"/>
<evidence type="ECO:0000256" key="2">
    <source>
        <dbReference type="ARBA" id="ARBA00022741"/>
    </source>
</evidence>
<dbReference type="PROSITE" id="PS00211">
    <property type="entry name" value="ABC_TRANSPORTER_1"/>
    <property type="match status" value="1"/>
</dbReference>
<keyword evidence="7" id="KW-1185">Reference proteome</keyword>
<keyword evidence="3 6" id="KW-0067">ATP-binding</keyword>
<dbReference type="Proteomes" id="UP000752012">
    <property type="component" value="Unassembled WGS sequence"/>
</dbReference>
<feature type="region of interest" description="Disordered" evidence="4">
    <location>
        <begin position="182"/>
        <end position="215"/>
    </location>
</feature>
<dbReference type="SUPFAM" id="SSF52540">
    <property type="entry name" value="P-loop containing nucleoside triphosphate hydrolases"/>
    <property type="match status" value="2"/>
</dbReference>
<name>A0A969TV82_9BACI</name>
<dbReference type="Pfam" id="PF00005">
    <property type="entry name" value="ABC_tran"/>
    <property type="match status" value="2"/>
</dbReference>
<dbReference type="GO" id="GO:0016887">
    <property type="term" value="F:ATP hydrolysis activity"/>
    <property type="evidence" value="ECO:0007669"/>
    <property type="project" value="InterPro"/>
</dbReference>
<dbReference type="RefSeq" id="WP_168006509.1">
    <property type="nucleotide sequence ID" value="NZ_JAATHJ010000011.1"/>
</dbReference>
<dbReference type="SMART" id="SM00382">
    <property type="entry name" value="AAA"/>
    <property type="match status" value="2"/>
</dbReference>
<dbReference type="InterPro" id="IPR017871">
    <property type="entry name" value="ABC_transporter-like_CS"/>
</dbReference>
<protein>
    <submittedName>
        <fullName evidence="6">ABC-F family ATP-binding cassette domain-containing protein</fullName>
    </submittedName>
</protein>
<dbReference type="Gene3D" id="3.40.50.300">
    <property type="entry name" value="P-loop containing nucleotide triphosphate hydrolases"/>
    <property type="match status" value="3"/>
</dbReference>
<gene>
    <name evidence="6" type="ORF">HCN83_08980</name>
</gene>
<evidence type="ECO:0000256" key="4">
    <source>
        <dbReference type="SAM" id="MobiDB-lite"/>
    </source>
</evidence>
<dbReference type="EMBL" id="JAATHJ010000011">
    <property type="protein sequence ID" value="NJP37716.1"/>
    <property type="molecule type" value="Genomic_DNA"/>
</dbReference>
<accession>A0A969TV82</accession>
<dbReference type="GO" id="GO:0005524">
    <property type="term" value="F:ATP binding"/>
    <property type="evidence" value="ECO:0007669"/>
    <property type="project" value="UniProtKB-KW"/>
</dbReference>
<evidence type="ECO:0000256" key="1">
    <source>
        <dbReference type="ARBA" id="ARBA00022737"/>
    </source>
</evidence>
<keyword evidence="2" id="KW-0547">Nucleotide-binding</keyword>
<feature type="compositionally biased region" description="Polar residues" evidence="4">
    <location>
        <begin position="199"/>
        <end position="212"/>
    </location>
</feature>
<dbReference type="NCBIfam" id="NF000355">
    <property type="entry name" value="ribo_prot_ABC_F"/>
    <property type="match status" value="1"/>
</dbReference>
<reference evidence="6 7" key="1">
    <citation type="submission" date="2020-03" db="EMBL/GenBank/DDBJ databases">
        <title>Assessment of the enzymatic potential of alkaline-tolerant lipase obtained from Bacillus luteus H11 (technogenic soil) for the bioremediation of saline soils contaminated with petroleum substances.</title>
        <authorList>
            <person name="Kalwasinska A."/>
        </authorList>
    </citation>
    <scope>NUCLEOTIDE SEQUENCE [LARGE SCALE GENOMIC DNA]</scope>
    <source>
        <strain evidence="6 7">H11</strain>
    </source>
</reference>
<dbReference type="InterPro" id="IPR027417">
    <property type="entry name" value="P-loop_NTPase"/>
</dbReference>
<feature type="compositionally biased region" description="Basic and acidic residues" evidence="4">
    <location>
        <begin position="184"/>
        <end position="198"/>
    </location>
</feature>
<proteinExistence type="predicted"/>
<keyword evidence="1" id="KW-0677">Repeat</keyword>
<dbReference type="PANTHER" id="PTHR19211:SF100">
    <property type="entry name" value="RIBOSOME PROTECTION PROTEIN VMLR"/>
    <property type="match status" value="1"/>
</dbReference>
<feature type="domain" description="ABC transporter" evidence="5">
    <location>
        <begin position="3"/>
        <end position="476"/>
    </location>
</feature>
<evidence type="ECO:0000256" key="3">
    <source>
        <dbReference type="ARBA" id="ARBA00022840"/>
    </source>
</evidence>
<evidence type="ECO:0000259" key="5">
    <source>
        <dbReference type="PROSITE" id="PS50893"/>
    </source>
</evidence>
<evidence type="ECO:0000313" key="7">
    <source>
        <dbReference type="Proteomes" id="UP000752012"/>
    </source>
</evidence>
<dbReference type="InterPro" id="IPR003593">
    <property type="entry name" value="AAA+_ATPase"/>
</dbReference>
<dbReference type="CDD" id="cd03221">
    <property type="entry name" value="ABCF_EF-3"/>
    <property type="match status" value="1"/>
</dbReference>
<sequence length="511" mass="57990">MMLYAEQLSAEVNGKELFTKQTLTVEDGDRIGLIGANGSGKSTLLEILAGRREPDSGSCKADSTVIYLPQLKESEMKSGGEITQAWIQQAFAEQGGLLLADEPTTSLDEAHIQWLEEKLQRWKGAYIVVSHDREFLDRTCTSIWAMEQKLIKTFPGSYYQYREQKHREEREHQQAYNSYVKQKRSLEEAARRREERADQLTSTKNVSRSEASITGAKPYFAKKQKKMQQTAKAMEKRLEQLEQVDKPWEDKPLKMTLPGGKGRHHQEELFVKRMLAKAHERHLWTAEPFPIRHGEKLSLTGHNGSGKTTFLKKLQHGKGVAKAGWSRLGFFQQDLTMLHPEETVLENAGQDAVQPAEVVRTILARLGFRGSDINKRAAVLSGGERVKLSLAMLMTGNYTGLVLDEPTSFLDVEAAEALESLLVDYPGTLIVVSHDRRFRSRTTESEIRIDAGRLWRTDMQATVQTEEEEERMRIDTRLAEVIGRLSLEPDAALESEYQELLKKKQAYAAKE</sequence>
<dbReference type="InterPro" id="IPR003439">
    <property type="entry name" value="ABC_transporter-like_ATP-bd"/>
</dbReference>
<evidence type="ECO:0000313" key="6">
    <source>
        <dbReference type="EMBL" id="NJP37716.1"/>
    </source>
</evidence>